<protein>
    <submittedName>
        <fullName evidence="1">Uncharacterized protein</fullName>
    </submittedName>
</protein>
<gene>
    <name evidence="1" type="ORF">L9F63_002976</name>
</gene>
<evidence type="ECO:0000313" key="1">
    <source>
        <dbReference type="EMBL" id="KAJ9585213.1"/>
    </source>
</evidence>
<evidence type="ECO:0000313" key="2">
    <source>
        <dbReference type="Proteomes" id="UP001233999"/>
    </source>
</evidence>
<sequence length="180" mass="19874">CGASKYGRSWTSVRLTPSNGATSNFPLTSLHGVKRLQRSSLPLSARRQAATTFIFATQCTASSGYKRSSLPLSARRQAATTFIFATQCTASSGYNVHLCHSVHGKPLIEFVELHVVNILSLSTGTQIYHLVIPMNSTAYSLDLNLTLLNNLNIHPYLCGTSFIRMFIEFFLFSDMMVESK</sequence>
<dbReference type="Proteomes" id="UP001233999">
    <property type="component" value="Unassembled WGS sequence"/>
</dbReference>
<reference evidence="1" key="2">
    <citation type="submission" date="2023-05" db="EMBL/GenBank/DDBJ databases">
        <authorList>
            <person name="Fouks B."/>
        </authorList>
    </citation>
    <scope>NUCLEOTIDE SEQUENCE</scope>
    <source>
        <strain evidence="1">Stay&amp;Tobe</strain>
        <tissue evidence="1">Testes</tissue>
    </source>
</reference>
<proteinExistence type="predicted"/>
<feature type="non-terminal residue" evidence="1">
    <location>
        <position position="180"/>
    </location>
</feature>
<name>A0AAD7ZR70_DIPPU</name>
<dbReference type="EMBL" id="JASPKZ010007290">
    <property type="protein sequence ID" value="KAJ9585213.1"/>
    <property type="molecule type" value="Genomic_DNA"/>
</dbReference>
<reference evidence="1" key="1">
    <citation type="journal article" date="2023" name="IScience">
        <title>Live-bearing cockroach genome reveals convergent evolutionary mechanisms linked to viviparity in insects and beyond.</title>
        <authorList>
            <person name="Fouks B."/>
            <person name="Harrison M.C."/>
            <person name="Mikhailova A.A."/>
            <person name="Marchal E."/>
            <person name="English S."/>
            <person name="Carruthers M."/>
            <person name="Jennings E.C."/>
            <person name="Chiamaka E.L."/>
            <person name="Frigard R.A."/>
            <person name="Pippel M."/>
            <person name="Attardo G.M."/>
            <person name="Benoit J.B."/>
            <person name="Bornberg-Bauer E."/>
            <person name="Tobe S.S."/>
        </authorList>
    </citation>
    <scope>NUCLEOTIDE SEQUENCE</scope>
    <source>
        <strain evidence="1">Stay&amp;Tobe</strain>
    </source>
</reference>
<dbReference type="AlphaFoldDB" id="A0AAD7ZR70"/>
<accession>A0AAD7ZR70</accession>
<keyword evidence="2" id="KW-1185">Reference proteome</keyword>
<comment type="caution">
    <text evidence="1">The sequence shown here is derived from an EMBL/GenBank/DDBJ whole genome shotgun (WGS) entry which is preliminary data.</text>
</comment>
<feature type="non-terminal residue" evidence="1">
    <location>
        <position position="1"/>
    </location>
</feature>
<organism evidence="1 2">
    <name type="scientific">Diploptera punctata</name>
    <name type="common">Pacific beetle cockroach</name>
    <dbReference type="NCBI Taxonomy" id="6984"/>
    <lineage>
        <taxon>Eukaryota</taxon>
        <taxon>Metazoa</taxon>
        <taxon>Ecdysozoa</taxon>
        <taxon>Arthropoda</taxon>
        <taxon>Hexapoda</taxon>
        <taxon>Insecta</taxon>
        <taxon>Pterygota</taxon>
        <taxon>Neoptera</taxon>
        <taxon>Polyneoptera</taxon>
        <taxon>Dictyoptera</taxon>
        <taxon>Blattodea</taxon>
        <taxon>Blaberoidea</taxon>
        <taxon>Blaberidae</taxon>
        <taxon>Diplopterinae</taxon>
        <taxon>Diploptera</taxon>
    </lineage>
</organism>